<feature type="transmembrane region" description="Helical" evidence="1">
    <location>
        <begin position="42"/>
        <end position="60"/>
    </location>
</feature>
<name>A0AAE7XKZ6_9CAUD</name>
<keyword evidence="1" id="KW-0472">Membrane</keyword>
<evidence type="ECO:0000256" key="1">
    <source>
        <dbReference type="SAM" id="Phobius"/>
    </source>
</evidence>
<protein>
    <submittedName>
        <fullName evidence="2">Uncharacterized protein</fullName>
    </submittedName>
</protein>
<organism evidence="2 3">
    <name type="scientific">Erwinia phage pEa_SNUABM_3</name>
    <dbReference type="NCBI Taxonomy" id="2869552"/>
    <lineage>
        <taxon>Viruses</taxon>
        <taxon>Duplodnaviria</taxon>
        <taxon>Heunggongvirae</taxon>
        <taxon>Uroviricota</taxon>
        <taxon>Caudoviricetes</taxon>
        <taxon>Alexandravirus</taxon>
        <taxon>Alexandravirus SNUABM3</taxon>
    </lineage>
</organism>
<keyword evidence="1" id="KW-0812">Transmembrane</keyword>
<gene>
    <name evidence="2" type="ORF">pEaSNUABM3_00031</name>
</gene>
<dbReference type="Proteomes" id="UP000827787">
    <property type="component" value="Segment"/>
</dbReference>
<feature type="transmembrane region" description="Helical" evidence="1">
    <location>
        <begin position="97"/>
        <end position="116"/>
    </location>
</feature>
<sequence length="194" mass="22693">MKEFLSKYFDLGEYDRWPVIGMFIPMFIGLFTDHLVSVENQLYVTVLFIAFLVVCVWQDARNLKEAGFDHPSRGWVLLIPVYLFRRDHVTKKKNHRIFLAWMLLFCVSVANGVWAMNKDQNYAVEQDVCSVLDTLDSLKENNVTCVRAYNMEEQYDGYWKGSAHLSNNRDVNVSADYNKYQGQVYVQIHSLLVE</sequence>
<evidence type="ECO:0000313" key="3">
    <source>
        <dbReference type="Proteomes" id="UP000827787"/>
    </source>
</evidence>
<keyword evidence="3" id="KW-1185">Reference proteome</keyword>
<keyword evidence="1" id="KW-1133">Transmembrane helix</keyword>
<reference evidence="2 3" key="1">
    <citation type="submission" date="2021-06" db="EMBL/GenBank/DDBJ databases">
        <title>Complete genome sequence of Erwinia phage pEa_SNUABM_03.</title>
        <authorList>
            <person name="Kim S.G."/>
            <person name="Park S.C."/>
        </authorList>
    </citation>
    <scope>NUCLEOTIDE SEQUENCE [LARGE SCALE GENOMIC DNA]</scope>
</reference>
<proteinExistence type="predicted"/>
<dbReference type="EMBL" id="MZ443770">
    <property type="protein sequence ID" value="QZE56228.1"/>
    <property type="molecule type" value="Genomic_DNA"/>
</dbReference>
<accession>A0AAE7XKZ6</accession>
<evidence type="ECO:0000313" key="2">
    <source>
        <dbReference type="EMBL" id="QZE56228.1"/>
    </source>
</evidence>